<dbReference type="OrthoDB" id="10646418at2759"/>
<keyword evidence="1" id="KW-0175">Coiled coil</keyword>
<evidence type="ECO:0000313" key="3">
    <source>
        <dbReference type="EMBL" id="PMD32692.1"/>
    </source>
</evidence>
<accession>A0A2J6R2F0</accession>
<evidence type="ECO:0000313" key="4">
    <source>
        <dbReference type="Proteomes" id="UP000235786"/>
    </source>
</evidence>
<feature type="region of interest" description="Disordered" evidence="2">
    <location>
        <begin position="274"/>
        <end position="302"/>
    </location>
</feature>
<dbReference type="EMBL" id="KZ613958">
    <property type="protein sequence ID" value="PMD32692.1"/>
    <property type="molecule type" value="Genomic_DNA"/>
</dbReference>
<dbReference type="AlphaFoldDB" id="A0A2J6R2F0"/>
<gene>
    <name evidence="3" type="ORF">L207DRAFT_535990</name>
</gene>
<evidence type="ECO:0000256" key="2">
    <source>
        <dbReference type="SAM" id="MobiDB-lite"/>
    </source>
</evidence>
<reference evidence="3 4" key="1">
    <citation type="submission" date="2016-04" db="EMBL/GenBank/DDBJ databases">
        <title>A degradative enzymes factory behind the ericoid mycorrhizal symbiosis.</title>
        <authorList>
            <consortium name="DOE Joint Genome Institute"/>
            <person name="Martino E."/>
            <person name="Morin E."/>
            <person name="Grelet G."/>
            <person name="Kuo A."/>
            <person name="Kohler A."/>
            <person name="Daghino S."/>
            <person name="Barry K."/>
            <person name="Choi C."/>
            <person name="Cichocki N."/>
            <person name="Clum A."/>
            <person name="Copeland A."/>
            <person name="Hainaut M."/>
            <person name="Haridas S."/>
            <person name="Labutti K."/>
            <person name="Lindquist E."/>
            <person name="Lipzen A."/>
            <person name="Khouja H.-R."/>
            <person name="Murat C."/>
            <person name="Ohm R."/>
            <person name="Olson A."/>
            <person name="Spatafora J."/>
            <person name="Veneault-Fourrey C."/>
            <person name="Henrissat B."/>
            <person name="Grigoriev I."/>
            <person name="Martin F."/>
            <person name="Perotto S."/>
        </authorList>
    </citation>
    <scope>NUCLEOTIDE SEQUENCE [LARGE SCALE GENOMIC DNA]</scope>
    <source>
        <strain evidence="3 4">F</strain>
    </source>
</reference>
<proteinExistence type="predicted"/>
<feature type="coiled-coil region" evidence="1">
    <location>
        <begin position="185"/>
        <end position="223"/>
    </location>
</feature>
<dbReference type="Proteomes" id="UP000235786">
    <property type="component" value="Unassembled WGS sequence"/>
</dbReference>
<name>A0A2J6R2F0_HYAVF</name>
<feature type="compositionally biased region" description="Low complexity" evidence="2">
    <location>
        <begin position="276"/>
        <end position="294"/>
    </location>
</feature>
<keyword evidence="4" id="KW-1185">Reference proteome</keyword>
<evidence type="ECO:0000256" key="1">
    <source>
        <dbReference type="SAM" id="Coils"/>
    </source>
</evidence>
<feature type="region of interest" description="Disordered" evidence="2">
    <location>
        <begin position="1"/>
        <end position="27"/>
    </location>
</feature>
<protein>
    <submittedName>
        <fullName evidence="3">Uncharacterized protein</fullName>
    </submittedName>
</protein>
<organism evidence="3 4">
    <name type="scientific">Hyaloscypha variabilis (strain UAMH 11265 / GT02V1 / F)</name>
    <name type="common">Meliniomyces variabilis</name>
    <dbReference type="NCBI Taxonomy" id="1149755"/>
    <lineage>
        <taxon>Eukaryota</taxon>
        <taxon>Fungi</taxon>
        <taxon>Dikarya</taxon>
        <taxon>Ascomycota</taxon>
        <taxon>Pezizomycotina</taxon>
        <taxon>Leotiomycetes</taxon>
        <taxon>Helotiales</taxon>
        <taxon>Hyaloscyphaceae</taxon>
        <taxon>Hyaloscypha</taxon>
        <taxon>Hyaloscypha variabilis</taxon>
    </lineage>
</organism>
<sequence>MASQSTLRKSRTGLPRTNAPARQTRSNPINFQLDGTVQRQLNQISTNLAVATQNLACIFMRRLIARQRQIPQKPTPDTADLHSLGKEELINLLQASRDRGRDLKLQLIGKEREVQMFKQMWSEQRDENIELNNRSEYRHLHAIFGQFDQPRSTQSAAPEISMALRYEYENEGMTAYNIMMMEQAIHIQVEHIQDLQAENQQLKATHKTELDAKDQQITSLRRQINTDSNAPSNNEISPIVTIYNSGEEANTAALNNETSSIVIVHHADAANSGDESNAAATAATSNTSDNSTTTGDFEIVSN</sequence>